<reference evidence="1" key="2">
    <citation type="journal article" date="2015" name="Fish Shellfish Immunol.">
        <title>Early steps in the European eel (Anguilla anguilla)-Vibrio vulnificus interaction in the gills: Role of the RtxA13 toxin.</title>
        <authorList>
            <person name="Callol A."/>
            <person name="Pajuelo D."/>
            <person name="Ebbesson L."/>
            <person name="Teles M."/>
            <person name="MacKenzie S."/>
            <person name="Amaro C."/>
        </authorList>
    </citation>
    <scope>NUCLEOTIDE SEQUENCE</scope>
</reference>
<dbReference type="EMBL" id="GBXM01027732">
    <property type="protein sequence ID" value="JAH80845.1"/>
    <property type="molecule type" value="Transcribed_RNA"/>
</dbReference>
<organism evidence="1">
    <name type="scientific">Anguilla anguilla</name>
    <name type="common">European freshwater eel</name>
    <name type="synonym">Muraena anguilla</name>
    <dbReference type="NCBI Taxonomy" id="7936"/>
    <lineage>
        <taxon>Eukaryota</taxon>
        <taxon>Metazoa</taxon>
        <taxon>Chordata</taxon>
        <taxon>Craniata</taxon>
        <taxon>Vertebrata</taxon>
        <taxon>Euteleostomi</taxon>
        <taxon>Actinopterygii</taxon>
        <taxon>Neopterygii</taxon>
        <taxon>Teleostei</taxon>
        <taxon>Anguilliformes</taxon>
        <taxon>Anguillidae</taxon>
        <taxon>Anguilla</taxon>
    </lineage>
</organism>
<proteinExistence type="predicted"/>
<sequence>MQANIIIWDTPLRSIAPPSYFVSHET</sequence>
<evidence type="ECO:0000313" key="1">
    <source>
        <dbReference type="EMBL" id="JAH80845.1"/>
    </source>
</evidence>
<accession>A0A0E9VU44</accession>
<name>A0A0E9VU44_ANGAN</name>
<reference evidence="1" key="1">
    <citation type="submission" date="2014-11" db="EMBL/GenBank/DDBJ databases">
        <authorList>
            <person name="Amaro Gonzalez C."/>
        </authorList>
    </citation>
    <scope>NUCLEOTIDE SEQUENCE</scope>
</reference>
<dbReference type="AlphaFoldDB" id="A0A0E9VU44"/>
<protein>
    <submittedName>
        <fullName evidence="1">Uncharacterized protein</fullName>
    </submittedName>
</protein>